<evidence type="ECO:0000259" key="9">
    <source>
        <dbReference type="Pfam" id="PF25198"/>
    </source>
</evidence>
<dbReference type="Pfam" id="PF25198">
    <property type="entry name" value="Spore_GerAC_N"/>
    <property type="match status" value="1"/>
</dbReference>
<evidence type="ECO:0000256" key="7">
    <source>
        <dbReference type="ARBA" id="ARBA00023288"/>
    </source>
</evidence>
<dbReference type="InterPro" id="IPR008844">
    <property type="entry name" value="Spore_GerAC-like"/>
</dbReference>
<comment type="similarity">
    <text evidence="2">Belongs to the GerABKC lipoprotein family.</text>
</comment>
<evidence type="ECO:0000256" key="5">
    <source>
        <dbReference type="ARBA" id="ARBA00023136"/>
    </source>
</evidence>
<evidence type="ECO:0000313" key="10">
    <source>
        <dbReference type="EMBL" id="MPM60185.1"/>
    </source>
</evidence>
<dbReference type="PANTHER" id="PTHR35789">
    <property type="entry name" value="SPORE GERMINATION PROTEIN B3"/>
    <property type="match status" value="1"/>
</dbReference>
<dbReference type="AlphaFoldDB" id="A0A645B435"/>
<comment type="caution">
    <text evidence="10">The sequence shown here is derived from an EMBL/GenBank/DDBJ whole genome shotgun (WGS) entry which is preliminary data.</text>
</comment>
<keyword evidence="5" id="KW-0472">Membrane</keyword>
<feature type="domain" description="Spore germination GerAC-like C-terminal" evidence="8">
    <location>
        <begin position="155"/>
        <end position="261"/>
    </location>
</feature>
<feature type="domain" description="Spore germination protein N-terminal" evidence="9">
    <location>
        <begin position="11"/>
        <end position="146"/>
    </location>
</feature>
<evidence type="ECO:0000256" key="2">
    <source>
        <dbReference type="ARBA" id="ARBA00007886"/>
    </source>
</evidence>
<proteinExistence type="inferred from homology"/>
<dbReference type="Pfam" id="PF05504">
    <property type="entry name" value="Spore_GerAC"/>
    <property type="match status" value="1"/>
</dbReference>
<evidence type="ECO:0000259" key="8">
    <source>
        <dbReference type="Pfam" id="PF05504"/>
    </source>
</evidence>
<gene>
    <name evidence="10" type="ORF">SDC9_107033</name>
</gene>
<dbReference type="PANTHER" id="PTHR35789:SF1">
    <property type="entry name" value="SPORE GERMINATION PROTEIN B3"/>
    <property type="match status" value="1"/>
</dbReference>
<dbReference type="EMBL" id="VSSQ01017671">
    <property type="protein sequence ID" value="MPM60185.1"/>
    <property type="molecule type" value="Genomic_DNA"/>
</dbReference>
<sequence length="285" mass="31650">MGAARIKSDIGKESEQANMSVFRGENTAEIRETANNYSNNDIYFGQLKTVVIGKDIIKDNETFKNMISDIERTEKINKKVIAVVAENDAAQIIQKIMEDGEGNGMYIWNYYKNKDVKFDLGEYMDFEHLVKSMRNKEAIIVPQVSIKNQNIVLEGGSVINKDGYCGDVTKEVLDGLKWIEGDAKGEIVSADGISIRVLSQNVKSKMNDGIFTVKTSVDCVVENGQITDKSLNELKSVINDKIENTINKAIELNADIFKISDDGNITGLNYDISVDIKITSTGVIK</sequence>
<keyword evidence="7" id="KW-0449">Lipoprotein</keyword>
<keyword evidence="3" id="KW-0309">Germination</keyword>
<evidence type="ECO:0000256" key="6">
    <source>
        <dbReference type="ARBA" id="ARBA00023139"/>
    </source>
</evidence>
<protein>
    <submittedName>
        <fullName evidence="10">Uncharacterized protein</fullName>
    </submittedName>
</protein>
<comment type="subcellular location">
    <subcellularLocation>
        <location evidence="1">Membrane</location>
        <topology evidence="1">Lipid-anchor</topology>
    </subcellularLocation>
</comment>
<keyword evidence="6" id="KW-0564">Palmitate</keyword>
<keyword evidence="4" id="KW-0732">Signal</keyword>
<dbReference type="InterPro" id="IPR057336">
    <property type="entry name" value="GerAC_N"/>
</dbReference>
<evidence type="ECO:0000256" key="3">
    <source>
        <dbReference type="ARBA" id="ARBA00022544"/>
    </source>
</evidence>
<evidence type="ECO:0000256" key="4">
    <source>
        <dbReference type="ARBA" id="ARBA00022729"/>
    </source>
</evidence>
<evidence type="ECO:0000256" key="1">
    <source>
        <dbReference type="ARBA" id="ARBA00004635"/>
    </source>
</evidence>
<name>A0A645B435_9ZZZZ</name>
<dbReference type="InterPro" id="IPR046953">
    <property type="entry name" value="Spore_GerAC-like_C"/>
</dbReference>
<organism evidence="10">
    <name type="scientific">bioreactor metagenome</name>
    <dbReference type="NCBI Taxonomy" id="1076179"/>
    <lineage>
        <taxon>unclassified sequences</taxon>
        <taxon>metagenomes</taxon>
        <taxon>ecological metagenomes</taxon>
    </lineage>
</organism>
<accession>A0A645B435</accession>
<dbReference type="GO" id="GO:0016020">
    <property type="term" value="C:membrane"/>
    <property type="evidence" value="ECO:0007669"/>
    <property type="project" value="UniProtKB-SubCell"/>
</dbReference>
<dbReference type="GO" id="GO:0009847">
    <property type="term" value="P:spore germination"/>
    <property type="evidence" value="ECO:0007669"/>
    <property type="project" value="InterPro"/>
</dbReference>
<reference evidence="10" key="1">
    <citation type="submission" date="2019-08" db="EMBL/GenBank/DDBJ databases">
        <authorList>
            <person name="Kucharzyk K."/>
            <person name="Murdoch R.W."/>
            <person name="Higgins S."/>
            <person name="Loffler F."/>
        </authorList>
    </citation>
    <scope>NUCLEOTIDE SEQUENCE</scope>
</reference>